<feature type="transmembrane region" description="Helical" evidence="2">
    <location>
        <begin position="20"/>
        <end position="41"/>
    </location>
</feature>
<dbReference type="PANTHER" id="PTHR40465:SF1">
    <property type="entry name" value="DUF6534 DOMAIN-CONTAINING PROTEIN"/>
    <property type="match status" value="1"/>
</dbReference>
<feature type="transmembrane region" description="Helical" evidence="2">
    <location>
        <begin position="89"/>
        <end position="114"/>
    </location>
</feature>
<feature type="transmembrane region" description="Helical" evidence="2">
    <location>
        <begin position="200"/>
        <end position="228"/>
    </location>
</feature>
<name>A0AAD7A3V2_9AGAR</name>
<evidence type="ECO:0000256" key="1">
    <source>
        <dbReference type="SAM" id="MobiDB-lite"/>
    </source>
</evidence>
<dbReference type="Proteomes" id="UP001218218">
    <property type="component" value="Unassembled WGS sequence"/>
</dbReference>
<feature type="transmembrane region" description="Helical" evidence="2">
    <location>
        <begin position="126"/>
        <end position="149"/>
    </location>
</feature>
<reference evidence="4" key="1">
    <citation type="submission" date="2023-03" db="EMBL/GenBank/DDBJ databases">
        <title>Massive genome expansion in bonnet fungi (Mycena s.s.) driven by repeated elements and novel gene families across ecological guilds.</title>
        <authorList>
            <consortium name="Lawrence Berkeley National Laboratory"/>
            <person name="Harder C.B."/>
            <person name="Miyauchi S."/>
            <person name="Viragh M."/>
            <person name="Kuo A."/>
            <person name="Thoen E."/>
            <person name="Andreopoulos B."/>
            <person name="Lu D."/>
            <person name="Skrede I."/>
            <person name="Drula E."/>
            <person name="Henrissat B."/>
            <person name="Morin E."/>
            <person name="Kohler A."/>
            <person name="Barry K."/>
            <person name="LaButti K."/>
            <person name="Morin E."/>
            <person name="Salamov A."/>
            <person name="Lipzen A."/>
            <person name="Mereny Z."/>
            <person name="Hegedus B."/>
            <person name="Baldrian P."/>
            <person name="Stursova M."/>
            <person name="Weitz H."/>
            <person name="Taylor A."/>
            <person name="Grigoriev I.V."/>
            <person name="Nagy L.G."/>
            <person name="Martin F."/>
            <person name="Kauserud H."/>
        </authorList>
    </citation>
    <scope>NUCLEOTIDE SEQUENCE</scope>
    <source>
        <strain evidence="4">CBHHK002</strain>
    </source>
</reference>
<keyword evidence="5" id="KW-1185">Reference proteome</keyword>
<keyword evidence="2" id="KW-0472">Membrane</keyword>
<keyword evidence="2" id="KW-1133">Transmembrane helix</keyword>
<feature type="domain" description="DUF6534" evidence="3">
    <location>
        <begin position="173"/>
        <end position="258"/>
    </location>
</feature>
<dbReference type="PANTHER" id="PTHR40465">
    <property type="entry name" value="CHROMOSOME 1, WHOLE GENOME SHOTGUN SEQUENCE"/>
    <property type="match status" value="1"/>
</dbReference>
<comment type="caution">
    <text evidence="4">The sequence shown here is derived from an EMBL/GenBank/DDBJ whole genome shotgun (WGS) entry which is preliminary data.</text>
</comment>
<feature type="transmembrane region" description="Helical" evidence="2">
    <location>
        <begin position="161"/>
        <end position="188"/>
    </location>
</feature>
<evidence type="ECO:0000313" key="5">
    <source>
        <dbReference type="Proteomes" id="UP001218218"/>
    </source>
</evidence>
<sequence length="342" mass="37180">MPSATLQPGAPLDNTMGALYLGVVGSAILYGISLLQTVLYFTRYRRDPVYLKALVFVTLILETLHMILIMHAVYYYLITNYYKTSELQVVVWSVAIEAVPTGLTAALVQSFYAFRVYRISAKDVRLTGVILLLVGATSACGTAWVILALSKYPSYDRLRTISPLAISINALSTSADVVITATLCYMLHKSRAQSLADESFLSRLILFTINTGLMTSLCAVAALISIVFSPNTLIYASFYFCVGRLYTNALLASLNARSVIRGHIRDVDSNFHNHNNGNSNNNSYPTIGRSGVLTAPVDIVAATELADLEAEFYENGGGYSGKRKGGRGQLASDERSSAFGES</sequence>
<organism evidence="4 5">
    <name type="scientific">Mycena albidolilacea</name>
    <dbReference type="NCBI Taxonomy" id="1033008"/>
    <lineage>
        <taxon>Eukaryota</taxon>
        <taxon>Fungi</taxon>
        <taxon>Dikarya</taxon>
        <taxon>Basidiomycota</taxon>
        <taxon>Agaricomycotina</taxon>
        <taxon>Agaricomycetes</taxon>
        <taxon>Agaricomycetidae</taxon>
        <taxon>Agaricales</taxon>
        <taxon>Marasmiineae</taxon>
        <taxon>Mycenaceae</taxon>
        <taxon>Mycena</taxon>
    </lineage>
</organism>
<feature type="transmembrane region" description="Helical" evidence="2">
    <location>
        <begin position="53"/>
        <end position="77"/>
    </location>
</feature>
<gene>
    <name evidence="4" type="ORF">DFH08DRAFT_866007</name>
</gene>
<proteinExistence type="predicted"/>
<dbReference type="AlphaFoldDB" id="A0AAD7A3V2"/>
<feature type="region of interest" description="Disordered" evidence="1">
    <location>
        <begin position="320"/>
        <end position="342"/>
    </location>
</feature>
<feature type="transmembrane region" description="Helical" evidence="2">
    <location>
        <begin position="234"/>
        <end position="256"/>
    </location>
</feature>
<dbReference type="InterPro" id="IPR045339">
    <property type="entry name" value="DUF6534"/>
</dbReference>
<keyword evidence="2" id="KW-0812">Transmembrane</keyword>
<dbReference type="EMBL" id="JARIHO010000017">
    <property type="protein sequence ID" value="KAJ7348455.1"/>
    <property type="molecule type" value="Genomic_DNA"/>
</dbReference>
<dbReference type="Pfam" id="PF20152">
    <property type="entry name" value="DUF6534"/>
    <property type="match status" value="1"/>
</dbReference>
<evidence type="ECO:0000256" key="2">
    <source>
        <dbReference type="SAM" id="Phobius"/>
    </source>
</evidence>
<evidence type="ECO:0000313" key="4">
    <source>
        <dbReference type="EMBL" id="KAJ7348455.1"/>
    </source>
</evidence>
<protein>
    <recommendedName>
        <fullName evidence="3">DUF6534 domain-containing protein</fullName>
    </recommendedName>
</protein>
<accession>A0AAD7A3V2</accession>
<evidence type="ECO:0000259" key="3">
    <source>
        <dbReference type="Pfam" id="PF20152"/>
    </source>
</evidence>